<sequence>MEKVHKEVLHGLQDRFHQDGVALINAIRCGQLMSLKASSYMAKFVLLVDVDVALFNIYKVQDEELIDEAEEEDDEE</sequence>
<dbReference type="Proteomes" id="UP001386955">
    <property type="component" value="Unassembled WGS sequence"/>
</dbReference>
<protein>
    <submittedName>
        <fullName evidence="1">Uncharacterized protein</fullName>
    </submittedName>
</protein>
<accession>A0AAN9S613</accession>
<comment type="caution">
    <text evidence="1">The sequence shown here is derived from an EMBL/GenBank/DDBJ whole genome shotgun (WGS) entry which is preliminary data.</text>
</comment>
<gene>
    <name evidence="1" type="ORF">VNO78_24535</name>
</gene>
<dbReference type="AlphaFoldDB" id="A0AAN9S613"/>
<name>A0AAN9S613_PSOTE</name>
<organism evidence="1 2">
    <name type="scientific">Psophocarpus tetragonolobus</name>
    <name type="common">Winged bean</name>
    <name type="synonym">Dolichos tetragonolobus</name>
    <dbReference type="NCBI Taxonomy" id="3891"/>
    <lineage>
        <taxon>Eukaryota</taxon>
        <taxon>Viridiplantae</taxon>
        <taxon>Streptophyta</taxon>
        <taxon>Embryophyta</taxon>
        <taxon>Tracheophyta</taxon>
        <taxon>Spermatophyta</taxon>
        <taxon>Magnoliopsida</taxon>
        <taxon>eudicotyledons</taxon>
        <taxon>Gunneridae</taxon>
        <taxon>Pentapetalae</taxon>
        <taxon>rosids</taxon>
        <taxon>fabids</taxon>
        <taxon>Fabales</taxon>
        <taxon>Fabaceae</taxon>
        <taxon>Papilionoideae</taxon>
        <taxon>50 kb inversion clade</taxon>
        <taxon>NPAAA clade</taxon>
        <taxon>indigoferoid/millettioid clade</taxon>
        <taxon>Phaseoleae</taxon>
        <taxon>Psophocarpus</taxon>
    </lineage>
</organism>
<reference evidence="1 2" key="1">
    <citation type="submission" date="2024-01" db="EMBL/GenBank/DDBJ databases">
        <title>The genomes of 5 underutilized Papilionoideae crops provide insights into root nodulation and disease resistanc.</title>
        <authorList>
            <person name="Jiang F."/>
        </authorList>
    </citation>
    <scope>NUCLEOTIDE SEQUENCE [LARGE SCALE GENOMIC DNA]</scope>
    <source>
        <strain evidence="1">DUOXIRENSHENG_FW03</strain>
        <tissue evidence="1">Leaves</tissue>
    </source>
</reference>
<evidence type="ECO:0000313" key="2">
    <source>
        <dbReference type="Proteomes" id="UP001386955"/>
    </source>
</evidence>
<keyword evidence="2" id="KW-1185">Reference proteome</keyword>
<evidence type="ECO:0000313" key="1">
    <source>
        <dbReference type="EMBL" id="KAK7389465.1"/>
    </source>
</evidence>
<dbReference type="EMBL" id="JAYMYS010000006">
    <property type="protein sequence ID" value="KAK7389465.1"/>
    <property type="molecule type" value="Genomic_DNA"/>
</dbReference>
<proteinExistence type="predicted"/>